<reference evidence="1" key="1">
    <citation type="journal article" date="2021" name="Sci. Adv.">
        <title>The American lobster genome reveals insights on longevity, neural, and immune adaptations.</title>
        <authorList>
            <person name="Polinski J.M."/>
            <person name="Zimin A.V."/>
            <person name="Clark K.F."/>
            <person name="Kohn A.B."/>
            <person name="Sadowski N."/>
            <person name="Timp W."/>
            <person name="Ptitsyn A."/>
            <person name="Khanna P."/>
            <person name="Romanova D.Y."/>
            <person name="Williams P."/>
            <person name="Greenwood S.J."/>
            <person name="Moroz L.L."/>
            <person name="Walt D.R."/>
            <person name="Bodnar A.G."/>
        </authorList>
    </citation>
    <scope>NUCLEOTIDE SEQUENCE</scope>
    <source>
        <strain evidence="1">GMGI-L3</strain>
    </source>
</reference>
<gene>
    <name evidence="1" type="ORF">Hamer_G010040</name>
</gene>
<protein>
    <submittedName>
        <fullName evidence="1">Uncharacterized protein</fullName>
    </submittedName>
</protein>
<name>A0A8J5JKG7_HOMAM</name>
<dbReference type="AlphaFoldDB" id="A0A8J5JKG7"/>
<dbReference type="Proteomes" id="UP000747542">
    <property type="component" value="Unassembled WGS sequence"/>
</dbReference>
<organism evidence="1 2">
    <name type="scientific">Homarus americanus</name>
    <name type="common">American lobster</name>
    <dbReference type="NCBI Taxonomy" id="6706"/>
    <lineage>
        <taxon>Eukaryota</taxon>
        <taxon>Metazoa</taxon>
        <taxon>Ecdysozoa</taxon>
        <taxon>Arthropoda</taxon>
        <taxon>Crustacea</taxon>
        <taxon>Multicrustacea</taxon>
        <taxon>Malacostraca</taxon>
        <taxon>Eumalacostraca</taxon>
        <taxon>Eucarida</taxon>
        <taxon>Decapoda</taxon>
        <taxon>Pleocyemata</taxon>
        <taxon>Astacidea</taxon>
        <taxon>Nephropoidea</taxon>
        <taxon>Nephropidae</taxon>
        <taxon>Homarus</taxon>
    </lineage>
</organism>
<sequence>MKYVGASVKVSGSMVFQGKKEDFLYNVVNKQKFIYLLADHLTQSCCVKHAKADADLVIVQNAIALAHKTPNRPTIVVADDHIDILIGI</sequence>
<comment type="caution">
    <text evidence="1">The sequence shown here is derived from an EMBL/GenBank/DDBJ whole genome shotgun (WGS) entry which is preliminary data.</text>
</comment>
<proteinExistence type="predicted"/>
<keyword evidence="2" id="KW-1185">Reference proteome</keyword>
<evidence type="ECO:0000313" key="2">
    <source>
        <dbReference type="Proteomes" id="UP000747542"/>
    </source>
</evidence>
<evidence type="ECO:0000313" key="1">
    <source>
        <dbReference type="EMBL" id="KAG7157195.1"/>
    </source>
</evidence>
<dbReference type="EMBL" id="JAHLQT010037907">
    <property type="protein sequence ID" value="KAG7157195.1"/>
    <property type="molecule type" value="Genomic_DNA"/>
</dbReference>
<accession>A0A8J5JKG7</accession>